<dbReference type="RefSeq" id="XP_007673862.1">
    <property type="nucleotide sequence ID" value="XM_007675672.1"/>
</dbReference>
<dbReference type="PROSITE" id="PS50053">
    <property type="entry name" value="UBIQUITIN_2"/>
    <property type="match status" value="1"/>
</dbReference>
<dbReference type="GeneID" id="19107070"/>
<organism evidence="2 3">
    <name type="scientific">Baudoinia panamericana (strain UAMH 10762)</name>
    <name type="common">Angels' share fungus</name>
    <name type="synonym">Baudoinia compniacensis (strain UAMH 10762)</name>
    <dbReference type="NCBI Taxonomy" id="717646"/>
    <lineage>
        <taxon>Eukaryota</taxon>
        <taxon>Fungi</taxon>
        <taxon>Dikarya</taxon>
        <taxon>Ascomycota</taxon>
        <taxon>Pezizomycotina</taxon>
        <taxon>Dothideomycetes</taxon>
        <taxon>Dothideomycetidae</taxon>
        <taxon>Mycosphaerellales</taxon>
        <taxon>Teratosphaeriaceae</taxon>
        <taxon>Baudoinia</taxon>
    </lineage>
</organism>
<dbReference type="InterPro" id="IPR000626">
    <property type="entry name" value="Ubiquitin-like_dom"/>
</dbReference>
<sequence length="447" mass="48595">MNATTTPLTVSLSDNNTSIKVSRTVGGNPRPQALTISFQRTVRVADNGETNNLPPGLGTLATLSLEDYQTMLPAAMAAKGGFFLPIYQREAMWINFKSRDPFAVKIYVGGVNAISGEPARETAETMMRRLKLMESKKCVQDYLVAPDQLWLDGAAAKDGAVRQFVAMPLGSGYSVEAQVTGEEVIGGLQIEVVPSRAGPMLSMPKPLGQRYGAHVPGESFPISVKTLVGQELPLEVMPTTTVNDTKYMIQDMDGIPPDQQRLIFSGKQMEDGRTLSSYGVKEESTMQLVLRLRGGGPLPEPMGLGAAGLIKQVIKRDRYTPTLWQPDCGTIFNVQILNSECFLSVTGREPPPTPVTAKTYAEYGFPYFNIWNEAASGVHGDFQGVKSVAEKDIEGKPTPEKAKAVADVVRSTANPVVLLNAKGVRTGFRTVSEMEEEVRKHFGHLEV</sequence>
<dbReference type="OMA" id="PEWRRIT"/>
<evidence type="ECO:0000313" key="2">
    <source>
        <dbReference type="EMBL" id="EMC98655.1"/>
    </source>
</evidence>
<dbReference type="AlphaFoldDB" id="M2NHW0"/>
<dbReference type="FunFam" id="3.10.20.90:FF:000222">
    <property type="entry name" value="Polyubiquitin 5"/>
    <property type="match status" value="1"/>
</dbReference>
<dbReference type="eggNOG" id="KOG0003">
    <property type="taxonomic scope" value="Eukaryota"/>
</dbReference>
<accession>M2NHW0</accession>
<dbReference type="KEGG" id="bcom:BAUCODRAFT_103027"/>
<dbReference type="Proteomes" id="UP000011761">
    <property type="component" value="Unassembled WGS sequence"/>
</dbReference>
<dbReference type="EMBL" id="KB445552">
    <property type="protein sequence ID" value="EMC98655.1"/>
    <property type="molecule type" value="Genomic_DNA"/>
</dbReference>
<dbReference type="Gene3D" id="3.10.20.90">
    <property type="entry name" value="Phosphatidylinositol 3-kinase Catalytic Subunit, Chain A, domain 1"/>
    <property type="match status" value="1"/>
</dbReference>
<dbReference type="PANTHER" id="PTHR10666">
    <property type="entry name" value="UBIQUITIN"/>
    <property type="match status" value="1"/>
</dbReference>
<dbReference type="InterPro" id="IPR019956">
    <property type="entry name" value="Ubiquitin_dom"/>
</dbReference>
<proteinExistence type="predicted"/>
<dbReference type="InterPro" id="IPR050158">
    <property type="entry name" value="Ubiquitin_ubiquitin-like"/>
</dbReference>
<protein>
    <recommendedName>
        <fullName evidence="1">Ubiquitin-like domain-containing protein</fullName>
    </recommendedName>
</protein>
<dbReference type="Pfam" id="PF00240">
    <property type="entry name" value="ubiquitin"/>
    <property type="match status" value="1"/>
</dbReference>
<dbReference type="HOGENOM" id="CLU_027438_0_0_1"/>
<evidence type="ECO:0000313" key="3">
    <source>
        <dbReference type="Proteomes" id="UP000011761"/>
    </source>
</evidence>
<evidence type="ECO:0000259" key="1">
    <source>
        <dbReference type="PROSITE" id="PS50053"/>
    </source>
</evidence>
<dbReference type="SUPFAM" id="SSF54236">
    <property type="entry name" value="Ubiquitin-like"/>
    <property type="match status" value="1"/>
</dbReference>
<dbReference type="InterPro" id="IPR029071">
    <property type="entry name" value="Ubiquitin-like_domsf"/>
</dbReference>
<keyword evidence="3" id="KW-1185">Reference proteome</keyword>
<reference evidence="2 3" key="1">
    <citation type="journal article" date="2012" name="PLoS Pathog.">
        <title>Diverse lifestyles and strategies of plant pathogenesis encoded in the genomes of eighteen Dothideomycetes fungi.</title>
        <authorList>
            <person name="Ohm R.A."/>
            <person name="Feau N."/>
            <person name="Henrissat B."/>
            <person name="Schoch C.L."/>
            <person name="Horwitz B.A."/>
            <person name="Barry K.W."/>
            <person name="Condon B.J."/>
            <person name="Copeland A.C."/>
            <person name="Dhillon B."/>
            <person name="Glaser F."/>
            <person name="Hesse C.N."/>
            <person name="Kosti I."/>
            <person name="LaButti K."/>
            <person name="Lindquist E.A."/>
            <person name="Lucas S."/>
            <person name="Salamov A.A."/>
            <person name="Bradshaw R.E."/>
            <person name="Ciuffetti L."/>
            <person name="Hamelin R.C."/>
            <person name="Kema G.H.J."/>
            <person name="Lawrence C."/>
            <person name="Scott J.A."/>
            <person name="Spatafora J.W."/>
            <person name="Turgeon B.G."/>
            <person name="de Wit P.J.G.M."/>
            <person name="Zhong S."/>
            <person name="Goodwin S.B."/>
            <person name="Grigoriev I.V."/>
        </authorList>
    </citation>
    <scope>NUCLEOTIDE SEQUENCE [LARGE SCALE GENOMIC DNA]</scope>
    <source>
        <strain evidence="2 3">UAMH 10762</strain>
    </source>
</reference>
<dbReference type="PROSITE" id="PS00299">
    <property type="entry name" value="UBIQUITIN_1"/>
    <property type="match status" value="1"/>
</dbReference>
<dbReference type="OrthoDB" id="428577at2759"/>
<feature type="domain" description="Ubiquitin-like" evidence="1">
    <location>
        <begin position="220"/>
        <end position="295"/>
    </location>
</feature>
<gene>
    <name evidence="2" type="ORF">BAUCODRAFT_103027</name>
</gene>
<dbReference type="SMART" id="SM00213">
    <property type="entry name" value="UBQ"/>
    <property type="match status" value="1"/>
</dbReference>
<name>M2NHW0_BAUPA</name>
<dbReference type="PRINTS" id="PR00348">
    <property type="entry name" value="UBIQUITIN"/>
</dbReference>
<dbReference type="STRING" id="717646.M2NHW0"/>
<dbReference type="InterPro" id="IPR019954">
    <property type="entry name" value="Ubiquitin_CS"/>
</dbReference>